<dbReference type="Pfam" id="PF13469">
    <property type="entry name" value="Sulfotransfer_3"/>
    <property type="match status" value="1"/>
</dbReference>
<name>A0A381WDP1_9ZZZZ</name>
<dbReference type="EMBL" id="UINC01011481">
    <property type="protein sequence ID" value="SVA50656.1"/>
    <property type="molecule type" value="Genomic_DNA"/>
</dbReference>
<dbReference type="InterPro" id="IPR011990">
    <property type="entry name" value="TPR-like_helical_dom_sf"/>
</dbReference>
<reference evidence="2" key="1">
    <citation type="submission" date="2018-05" db="EMBL/GenBank/DDBJ databases">
        <authorList>
            <person name="Lanie J.A."/>
            <person name="Ng W.-L."/>
            <person name="Kazmierczak K.M."/>
            <person name="Andrzejewski T.M."/>
            <person name="Davidsen T.M."/>
            <person name="Wayne K.J."/>
            <person name="Tettelin H."/>
            <person name="Glass J.I."/>
            <person name="Rusch D."/>
            <person name="Podicherti R."/>
            <person name="Tsui H.-C.T."/>
            <person name="Winkler M.E."/>
        </authorList>
    </citation>
    <scope>NUCLEOTIDE SEQUENCE</scope>
</reference>
<evidence type="ECO:0000256" key="1">
    <source>
        <dbReference type="ARBA" id="ARBA00022679"/>
    </source>
</evidence>
<dbReference type="Pfam" id="PF13181">
    <property type="entry name" value="TPR_8"/>
    <property type="match status" value="1"/>
</dbReference>
<dbReference type="PANTHER" id="PTHR12788:SF10">
    <property type="entry name" value="PROTEIN-TYROSINE SULFOTRANSFERASE"/>
    <property type="match status" value="1"/>
</dbReference>
<proteinExistence type="predicted"/>
<dbReference type="SUPFAM" id="SSF48452">
    <property type="entry name" value="TPR-like"/>
    <property type="match status" value="1"/>
</dbReference>
<dbReference type="SMART" id="SM00028">
    <property type="entry name" value="TPR"/>
    <property type="match status" value="4"/>
</dbReference>
<gene>
    <name evidence="2" type="ORF">METZ01_LOCUS103510</name>
</gene>
<dbReference type="PROSITE" id="PS50005">
    <property type="entry name" value="TPR"/>
    <property type="match status" value="2"/>
</dbReference>
<accession>A0A381WDP1</accession>
<dbReference type="InterPro" id="IPR027417">
    <property type="entry name" value="P-loop_NTPase"/>
</dbReference>
<dbReference type="InterPro" id="IPR019734">
    <property type="entry name" value="TPR_rpt"/>
</dbReference>
<dbReference type="AlphaFoldDB" id="A0A381WDP1"/>
<dbReference type="PANTHER" id="PTHR12788">
    <property type="entry name" value="PROTEIN-TYROSINE SULFOTRANSFERASE 2"/>
    <property type="match status" value="1"/>
</dbReference>
<dbReference type="SUPFAM" id="SSF52540">
    <property type="entry name" value="P-loop containing nucleoside triphosphate hydrolases"/>
    <property type="match status" value="1"/>
</dbReference>
<dbReference type="GO" id="GO:0008476">
    <property type="term" value="F:protein-tyrosine sulfotransferase activity"/>
    <property type="evidence" value="ECO:0007669"/>
    <property type="project" value="InterPro"/>
</dbReference>
<sequence>MSDKLAAKLKNVNKLMQLGDLVAALSEVEYLKIDHSDVGDVWALDGEIAIRQRRTEDAIQAVERAVELDPHIVERHIQRARCYIVAGNTEEARKSALQALKSEVKRLDHLLILGGALVRCNEHAKALNVYLKAKELSKDNVNVHRGLASVYRFLGDLEKAEMACNEAIRLDPHDYEMIGLRSSLRKQTKESNHVNEIVKLERSGLKNWRGAVHVAYALSKEYEDLEEYELSFTWLKHGASIKRKNLKYDLQDDIKIFDTLKTAFSSDRIAGFGETGDPSSDPIFVLGMPRTGSTLVERIISSHSMVQNVGELSSFSFAMMNQIETQGSGQIGSRLALAENSTQLRMKELAQEYLKSVEPLRNDSPRFVDKLPLNSLNIGLIYAALPNAKIVHVERNHMDTCYAIYKFLFKNGYPFSYDLEELAVYYVEYYRLMQHWRDVLPKGHIYDIQYEEVVEDLSAQARELIKFLDLPWEDACEEFHTNRQASTTGSASQVRRPIYKSSVGKWRFFEKELQPLRATLEDAGVPIN</sequence>
<dbReference type="InterPro" id="IPR026634">
    <property type="entry name" value="TPST-like"/>
</dbReference>
<keyword evidence="1" id="KW-0808">Transferase</keyword>
<organism evidence="2">
    <name type="scientific">marine metagenome</name>
    <dbReference type="NCBI Taxonomy" id="408172"/>
    <lineage>
        <taxon>unclassified sequences</taxon>
        <taxon>metagenomes</taxon>
        <taxon>ecological metagenomes</taxon>
    </lineage>
</organism>
<dbReference type="Gene3D" id="1.25.40.10">
    <property type="entry name" value="Tetratricopeptide repeat domain"/>
    <property type="match status" value="1"/>
</dbReference>
<dbReference type="Pfam" id="PF14559">
    <property type="entry name" value="TPR_19"/>
    <property type="match status" value="1"/>
</dbReference>
<protein>
    <submittedName>
        <fullName evidence="2">Uncharacterized protein</fullName>
    </submittedName>
</protein>
<evidence type="ECO:0000313" key="2">
    <source>
        <dbReference type="EMBL" id="SVA50656.1"/>
    </source>
</evidence>
<dbReference type="Gene3D" id="3.40.50.300">
    <property type="entry name" value="P-loop containing nucleotide triphosphate hydrolases"/>
    <property type="match status" value="1"/>
</dbReference>
<dbReference type="GO" id="GO:0005794">
    <property type="term" value="C:Golgi apparatus"/>
    <property type="evidence" value="ECO:0007669"/>
    <property type="project" value="TreeGrafter"/>
</dbReference>